<organism evidence="2 3">
    <name type="scientific">Pelagomonas calceolata</name>
    <dbReference type="NCBI Taxonomy" id="35677"/>
    <lineage>
        <taxon>Eukaryota</taxon>
        <taxon>Sar</taxon>
        <taxon>Stramenopiles</taxon>
        <taxon>Ochrophyta</taxon>
        <taxon>Pelagophyceae</taxon>
        <taxon>Pelagomonadales</taxon>
        <taxon>Pelagomonadaceae</taxon>
        <taxon>Pelagomonas</taxon>
    </lineage>
</organism>
<dbReference type="OrthoDB" id="47375at2759"/>
<protein>
    <submittedName>
        <fullName evidence="2">Uncharacterized protein</fullName>
    </submittedName>
</protein>
<evidence type="ECO:0000256" key="1">
    <source>
        <dbReference type="SAM" id="MobiDB-lite"/>
    </source>
</evidence>
<dbReference type="AlphaFoldDB" id="A0A8J2STC0"/>
<dbReference type="EMBL" id="CAKKNE010000006">
    <property type="protein sequence ID" value="CAH0379792.1"/>
    <property type="molecule type" value="Genomic_DNA"/>
</dbReference>
<name>A0A8J2STC0_9STRA</name>
<evidence type="ECO:0000313" key="2">
    <source>
        <dbReference type="EMBL" id="CAH0379792.1"/>
    </source>
</evidence>
<accession>A0A8J2STC0</accession>
<dbReference type="Proteomes" id="UP000789595">
    <property type="component" value="Unassembled WGS sequence"/>
</dbReference>
<gene>
    <name evidence="2" type="ORF">PECAL_6P14300</name>
</gene>
<feature type="region of interest" description="Disordered" evidence="1">
    <location>
        <begin position="1"/>
        <end position="20"/>
    </location>
</feature>
<comment type="caution">
    <text evidence="2">The sequence shown here is derived from an EMBL/GenBank/DDBJ whole genome shotgun (WGS) entry which is preliminary data.</text>
</comment>
<sequence>MTAAPPEPRDPKDMATTAKKPKGVEVFVRLEETDKEHRFALRCTLPSRWLGRKSLRSLLDTFFDAYERARPSAPHARRDAALWGDASRSQLDLDSLLSEDLGHERTLWVRFSSSPEFFGTPKTNTALIEYVPRILTRTTREELRERHEKNVQDRAQRVLELFAVPREASVVDACRRVLRDEGTSEGACEHIATKKIDIHTIKDCGDDGRYAESSASAWNRLQGFLPEDLLVGGFVPVRRESKVVAALYGRRWVCRPRFAGKPSGDPSVVGRCLGLMHRCARTYALHSIACASMELRPRPFAEQLRKDCDFACAKLAASDIGAEYAKLVETNVPLILRDLAPQWVHANFTPSSCRQHVKTRRVRVDNCEGGREHCRLWDLYHLFVWDFSKRGLDAGTQAFPVALRAYFKHCDQPPTRKEAALLVPVFLLRTGLLLAECVDELERDDLDVVLRARKSGVDVDSFRGVGAPPLMKREERVAILERRQKTLLRVWRTLYKKRDWLREIFEESGPKLLETSATLKLLPPSESAIVVLKSRAEEDALVAQRTAELGGGFWARVKAGRECRAPTTIGCVSAVSQGELLDVLEGRLAGSEVAPLKELARSLKAGKEKVTVKRADGVVGGVVLSLRRESRRVANVQQLSAILPRLVVQPAVDGLVEGDLERHLREHPDVAIDYDAWAARASKEGLALLKPRRGEVARAASHCQAWRLCTTDHLLVLEDGVEAPPDLADAVALLLSEVPEEYDLLYLCVPERYRVDEKGEGRVVRASVPSLSAYVVSRRACETLIELCRAGLDRSLGEAVAAAGLVTYAARAPPVVSSGLASAIASTPEFCPLPEEE</sequence>
<keyword evidence="3" id="KW-1185">Reference proteome</keyword>
<reference evidence="2" key="1">
    <citation type="submission" date="2021-11" db="EMBL/GenBank/DDBJ databases">
        <authorList>
            <consortium name="Genoscope - CEA"/>
            <person name="William W."/>
        </authorList>
    </citation>
    <scope>NUCLEOTIDE SEQUENCE</scope>
</reference>
<evidence type="ECO:0000313" key="3">
    <source>
        <dbReference type="Proteomes" id="UP000789595"/>
    </source>
</evidence>
<proteinExistence type="predicted"/>